<dbReference type="EMBL" id="JAYMYQ010000004">
    <property type="protein sequence ID" value="KAK7338587.1"/>
    <property type="molecule type" value="Genomic_DNA"/>
</dbReference>
<sequence>MLEEHKEEKSSKVEKEELGLSSLQKSSCSQPSWHSVSSVNPNCLAVANCHQFFDWRLHHVMFPSHFLAKPEAPKHHFQTVFLMPSLSVQMNRIDAPSMQCLAAHPATFELLWVAYFSPLPPLHGSDLNVQTGAHFSNWGTLVLHKGDNVSWD</sequence>
<gene>
    <name evidence="1" type="ORF">VNO77_19205</name>
</gene>
<evidence type="ECO:0000313" key="1">
    <source>
        <dbReference type="EMBL" id="KAK7338587.1"/>
    </source>
</evidence>
<evidence type="ECO:0000313" key="2">
    <source>
        <dbReference type="Proteomes" id="UP001367508"/>
    </source>
</evidence>
<name>A0AAN9LR44_CANGL</name>
<dbReference type="AlphaFoldDB" id="A0AAN9LR44"/>
<organism evidence="1 2">
    <name type="scientific">Canavalia gladiata</name>
    <name type="common">Sword bean</name>
    <name type="synonym">Dolichos gladiatus</name>
    <dbReference type="NCBI Taxonomy" id="3824"/>
    <lineage>
        <taxon>Eukaryota</taxon>
        <taxon>Viridiplantae</taxon>
        <taxon>Streptophyta</taxon>
        <taxon>Embryophyta</taxon>
        <taxon>Tracheophyta</taxon>
        <taxon>Spermatophyta</taxon>
        <taxon>Magnoliopsida</taxon>
        <taxon>eudicotyledons</taxon>
        <taxon>Gunneridae</taxon>
        <taxon>Pentapetalae</taxon>
        <taxon>rosids</taxon>
        <taxon>fabids</taxon>
        <taxon>Fabales</taxon>
        <taxon>Fabaceae</taxon>
        <taxon>Papilionoideae</taxon>
        <taxon>50 kb inversion clade</taxon>
        <taxon>NPAAA clade</taxon>
        <taxon>indigoferoid/millettioid clade</taxon>
        <taxon>Phaseoleae</taxon>
        <taxon>Canavalia</taxon>
    </lineage>
</organism>
<dbReference type="Proteomes" id="UP001367508">
    <property type="component" value="Unassembled WGS sequence"/>
</dbReference>
<keyword evidence="2" id="KW-1185">Reference proteome</keyword>
<comment type="caution">
    <text evidence="1">The sequence shown here is derived from an EMBL/GenBank/DDBJ whole genome shotgun (WGS) entry which is preliminary data.</text>
</comment>
<proteinExistence type="predicted"/>
<accession>A0AAN9LR44</accession>
<protein>
    <submittedName>
        <fullName evidence="1">Uncharacterized protein</fullName>
    </submittedName>
</protein>
<reference evidence="1 2" key="1">
    <citation type="submission" date="2024-01" db="EMBL/GenBank/DDBJ databases">
        <title>The genomes of 5 underutilized Papilionoideae crops provide insights into root nodulation and disease resistanc.</title>
        <authorList>
            <person name="Jiang F."/>
        </authorList>
    </citation>
    <scope>NUCLEOTIDE SEQUENCE [LARGE SCALE GENOMIC DNA]</scope>
    <source>
        <strain evidence="1">LVBAO_FW01</strain>
        <tissue evidence="1">Leaves</tissue>
    </source>
</reference>